<comment type="caution">
    <text evidence="1">The sequence shown here is derived from an EMBL/GenBank/DDBJ whole genome shotgun (WGS) entry which is preliminary data.</text>
</comment>
<dbReference type="AlphaFoldDB" id="A0A645GXV2"/>
<accession>A0A645GXV2</accession>
<evidence type="ECO:0000313" key="1">
    <source>
        <dbReference type="EMBL" id="MPN31558.1"/>
    </source>
</evidence>
<gene>
    <name evidence="1" type="ORF">SDC9_179032</name>
</gene>
<proteinExistence type="predicted"/>
<sequence length="83" mass="9665">MENLTTKKCSYRMIHAGKGFSKREWGLRSGPCSLFLFRKNNQTVPVEALFSSPELSRYNSPVFFRLFPDHFPSNRGYDQVCQL</sequence>
<organism evidence="1">
    <name type="scientific">bioreactor metagenome</name>
    <dbReference type="NCBI Taxonomy" id="1076179"/>
    <lineage>
        <taxon>unclassified sequences</taxon>
        <taxon>metagenomes</taxon>
        <taxon>ecological metagenomes</taxon>
    </lineage>
</organism>
<dbReference type="EMBL" id="VSSQ01083126">
    <property type="protein sequence ID" value="MPN31558.1"/>
    <property type="molecule type" value="Genomic_DNA"/>
</dbReference>
<reference evidence="1" key="1">
    <citation type="submission" date="2019-08" db="EMBL/GenBank/DDBJ databases">
        <authorList>
            <person name="Kucharzyk K."/>
            <person name="Murdoch R.W."/>
            <person name="Higgins S."/>
            <person name="Loffler F."/>
        </authorList>
    </citation>
    <scope>NUCLEOTIDE SEQUENCE</scope>
</reference>
<name>A0A645GXV2_9ZZZZ</name>
<protein>
    <submittedName>
        <fullName evidence="1">Uncharacterized protein</fullName>
    </submittedName>
</protein>